<dbReference type="RefSeq" id="WP_330386001.1">
    <property type="nucleotide sequence ID" value="NZ_FOJI01000012.1"/>
</dbReference>
<evidence type="ECO:0000256" key="9">
    <source>
        <dbReference type="ARBA" id="ARBA00023012"/>
    </source>
</evidence>
<dbReference type="CDD" id="cd00082">
    <property type="entry name" value="HisKA"/>
    <property type="match status" value="1"/>
</dbReference>
<protein>
    <recommendedName>
        <fullName evidence="3">histidine kinase</fullName>
        <ecNumber evidence="3">2.7.13.3</ecNumber>
    </recommendedName>
</protein>
<dbReference type="PANTHER" id="PTHR45528">
    <property type="entry name" value="SENSOR HISTIDINE KINASE CPXA"/>
    <property type="match status" value="1"/>
</dbReference>
<evidence type="ECO:0000256" key="3">
    <source>
        <dbReference type="ARBA" id="ARBA00012438"/>
    </source>
</evidence>
<dbReference type="SUPFAM" id="SSF55874">
    <property type="entry name" value="ATPase domain of HSP90 chaperone/DNA topoisomerase II/histidine kinase"/>
    <property type="match status" value="1"/>
</dbReference>
<dbReference type="InterPro" id="IPR005467">
    <property type="entry name" value="His_kinase_dom"/>
</dbReference>
<organism evidence="12 13">
    <name type="scientific">[Clostridium] fimetarium</name>
    <dbReference type="NCBI Taxonomy" id="99656"/>
    <lineage>
        <taxon>Bacteria</taxon>
        <taxon>Bacillati</taxon>
        <taxon>Bacillota</taxon>
        <taxon>Clostridia</taxon>
        <taxon>Lachnospirales</taxon>
        <taxon>Lachnospiraceae</taxon>
    </lineage>
</organism>
<dbReference type="GO" id="GO:0005886">
    <property type="term" value="C:plasma membrane"/>
    <property type="evidence" value="ECO:0007669"/>
    <property type="project" value="TreeGrafter"/>
</dbReference>
<keyword evidence="8" id="KW-1133">Transmembrane helix</keyword>
<comment type="catalytic activity">
    <reaction evidence="1">
        <text>ATP + protein L-histidine = ADP + protein N-phospho-L-histidine.</text>
        <dbReference type="EC" id="2.7.13.3"/>
    </reaction>
</comment>
<evidence type="ECO:0000256" key="6">
    <source>
        <dbReference type="ARBA" id="ARBA00022692"/>
    </source>
</evidence>
<evidence type="ECO:0000256" key="5">
    <source>
        <dbReference type="ARBA" id="ARBA00022679"/>
    </source>
</evidence>
<keyword evidence="13" id="KW-1185">Reference proteome</keyword>
<feature type="domain" description="Histidine kinase" evidence="11">
    <location>
        <begin position="42"/>
        <end position="250"/>
    </location>
</feature>
<keyword evidence="7 12" id="KW-0418">Kinase</keyword>
<dbReference type="STRING" id="99656.SAMN05421659_11215"/>
<dbReference type="Pfam" id="PF02518">
    <property type="entry name" value="HATPase_c"/>
    <property type="match status" value="1"/>
</dbReference>
<evidence type="ECO:0000313" key="13">
    <source>
        <dbReference type="Proteomes" id="UP000199701"/>
    </source>
</evidence>
<keyword evidence="5" id="KW-0808">Transferase</keyword>
<dbReference type="PROSITE" id="PS50109">
    <property type="entry name" value="HIS_KIN"/>
    <property type="match status" value="1"/>
</dbReference>
<dbReference type="GO" id="GO:0000155">
    <property type="term" value="F:phosphorelay sensor kinase activity"/>
    <property type="evidence" value="ECO:0007669"/>
    <property type="project" value="InterPro"/>
</dbReference>
<dbReference type="Proteomes" id="UP000199701">
    <property type="component" value="Unassembled WGS sequence"/>
</dbReference>
<evidence type="ECO:0000256" key="2">
    <source>
        <dbReference type="ARBA" id="ARBA00004141"/>
    </source>
</evidence>
<dbReference type="PANTHER" id="PTHR45528:SF8">
    <property type="entry name" value="HISTIDINE KINASE"/>
    <property type="match status" value="1"/>
</dbReference>
<evidence type="ECO:0000259" key="11">
    <source>
        <dbReference type="PROSITE" id="PS50109"/>
    </source>
</evidence>
<comment type="subcellular location">
    <subcellularLocation>
        <location evidence="2">Membrane</location>
        <topology evidence="2">Multi-pass membrane protein</topology>
    </subcellularLocation>
</comment>
<dbReference type="EMBL" id="FOJI01000012">
    <property type="protein sequence ID" value="SEW35781.1"/>
    <property type="molecule type" value="Genomic_DNA"/>
</dbReference>
<dbReference type="EC" id="2.7.13.3" evidence="3"/>
<dbReference type="InterPro" id="IPR050398">
    <property type="entry name" value="HssS/ArlS-like"/>
</dbReference>
<dbReference type="Gene3D" id="3.30.565.10">
    <property type="entry name" value="Histidine kinase-like ATPase, C-terminal domain"/>
    <property type="match status" value="1"/>
</dbReference>
<dbReference type="SMART" id="SM00387">
    <property type="entry name" value="HATPase_c"/>
    <property type="match status" value="1"/>
</dbReference>
<dbReference type="InterPro" id="IPR036890">
    <property type="entry name" value="HATPase_C_sf"/>
</dbReference>
<accession>A0A1I0R5I2</accession>
<dbReference type="InterPro" id="IPR003661">
    <property type="entry name" value="HisK_dim/P_dom"/>
</dbReference>
<dbReference type="AlphaFoldDB" id="A0A1I0R5I2"/>
<dbReference type="InterPro" id="IPR003594">
    <property type="entry name" value="HATPase_dom"/>
</dbReference>
<proteinExistence type="predicted"/>
<dbReference type="Pfam" id="PF00512">
    <property type="entry name" value="HisKA"/>
    <property type="match status" value="1"/>
</dbReference>
<keyword evidence="10" id="KW-0472">Membrane</keyword>
<dbReference type="Gene3D" id="1.10.287.130">
    <property type="match status" value="1"/>
</dbReference>
<reference evidence="12 13" key="1">
    <citation type="submission" date="2016-10" db="EMBL/GenBank/DDBJ databases">
        <authorList>
            <person name="de Groot N.N."/>
        </authorList>
    </citation>
    <scope>NUCLEOTIDE SEQUENCE [LARGE SCALE GENOMIC DNA]</scope>
    <source>
        <strain evidence="12 13">DSM 9179</strain>
    </source>
</reference>
<evidence type="ECO:0000256" key="1">
    <source>
        <dbReference type="ARBA" id="ARBA00000085"/>
    </source>
</evidence>
<evidence type="ECO:0000256" key="8">
    <source>
        <dbReference type="ARBA" id="ARBA00022989"/>
    </source>
</evidence>
<sequence length="251" mass="28415">MELINRQLNQLTANINKCLKAEETLRLESVREEKQFKGLIANISHDLRTPLTAIKGYQQLLKNSELTQDQQKKLEVAIKHADELGHLIEHFFEYSYLLNAEIKLNIEKINLTYVVTECLAASIASFEKRGLMVQLKETQPVFVLADQEMLVRIVQNLIQNCVVHSSSNVVVEILAMENAVISFKNLVENATEIDVKCLFDRFYTSDQARRKTTGLGLSIVKLLAEQMGGTVNANLLGEELEIAVELPIYAR</sequence>
<dbReference type="SUPFAM" id="SSF47384">
    <property type="entry name" value="Homodimeric domain of signal transducing histidine kinase"/>
    <property type="match status" value="1"/>
</dbReference>
<evidence type="ECO:0000256" key="4">
    <source>
        <dbReference type="ARBA" id="ARBA00022553"/>
    </source>
</evidence>
<gene>
    <name evidence="12" type="ORF">SAMN05421659_11215</name>
</gene>
<keyword evidence="9" id="KW-0902">Two-component regulatory system</keyword>
<evidence type="ECO:0000256" key="10">
    <source>
        <dbReference type="ARBA" id="ARBA00023136"/>
    </source>
</evidence>
<evidence type="ECO:0000313" key="12">
    <source>
        <dbReference type="EMBL" id="SEW35781.1"/>
    </source>
</evidence>
<keyword evidence="4" id="KW-0597">Phosphoprotein</keyword>
<keyword evidence="6" id="KW-0812">Transmembrane</keyword>
<dbReference type="InterPro" id="IPR036097">
    <property type="entry name" value="HisK_dim/P_sf"/>
</dbReference>
<dbReference type="SMART" id="SM00388">
    <property type="entry name" value="HisKA"/>
    <property type="match status" value="1"/>
</dbReference>
<evidence type="ECO:0000256" key="7">
    <source>
        <dbReference type="ARBA" id="ARBA00022777"/>
    </source>
</evidence>
<name>A0A1I0R5I2_9FIRM</name>